<feature type="transmembrane region" description="Helical" evidence="1">
    <location>
        <begin position="90"/>
        <end position="112"/>
    </location>
</feature>
<keyword evidence="3" id="KW-1185">Reference proteome</keyword>
<keyword evidence="1" id="KW-1133">Transmembrane helix</keyword>
<comment type="caution">
    <text evidence="2">The sequence shown here is derived from an EMBL/GenBank/DDBJ whole genome shotgun (WGS) entry which is preliminary data.</text>
</comment>
<feature type="transmembrane region" description="Helical" evidence="1">
    <location>
        <begin position="6"/>
        <end position="28"/>
    </location>
</feature>
<keyword evidence="1" id="KW-0472">Membrane</keyword>
<dbReference type="InterPro" id="IPR021218">
    <property type="entry name" value="DUF2784"/>
</dbReference>
<dbReference type="AlphaFoldDB" id="A0A660CDU6"/>
<accession>A0A660CDU6</accession>
<dbReference type="OrthoDB" id="370375at2"/>
<gene>
    <name evidence="2" type="ORF">JD82_03370</name>
</gene>
<sequence>MLWLLTTLVTVVHFIALAYIGLGGFLAWIWPRSIFVHGVFAFWGIAVNVFPLACPLTVVEDFLREQRGLGPLPGGFNDYYIYGTLVPESMLPFVAVAALLLVAGSYVGAYVLHRHRDADPSARHSIRLG</sequence>
<evidence type="ECO:0000313" key="3">
    <source>
        <dbReference type="Proteomes" id="UP000317303"/>
    </source>
</evidence>
<dbReference type="RefSeq" id="WP_030533660.1">
    <property type="nucleotide sequence ID" value="NZ_JOIJ01000016.1"/>
</dbReference>
<dbReference type="EMBL" id="VLJV01000001">
    <property type="protein sequence ID" value="TWH21506.1"/>
    <property type="molecule type" value="Genomic_DNA"/>
</dbReference>
<dbReference type="Pfam" id="PF10861">
    <property type="entry name" value="DUF2784"/>
    <property type="match status" value="1"/>
</dbReference>
<organism evidence="2 3">
    <name type="scientific">Prauserella rugosa</name>
    <dbReference type="NCBI Taxonomy" id="43354"/>
    <lineage>
        <taxon>Bacteria</taxon>
        <taxon>Bacillati</taxon>
        <taxon>Actinomycetota</taxon>
        <taxon>Actinomycetes</taxon>
        <taxon>Pseudonocardiales</taxon>
        <taxon>Pseudonocardiaceae</taxon>
        <taxon>Prauserella</taxon>
    </lineage>
</organism>
<reference evidence="2 3" key="1">
    <citation type="submission" date="2019-07" db="EMBL/GenBank/DDBJ databases">
        <title>R&amp;d 2014.</title>
        <authorList>
            <person name="Klenk H.-P."/>
        </authorList>
    </citation>
    <scope>NUCLEOTIDE SEQUENCE [LARGE SCALE GENOMIC DNA]</scope>
    <source>
        <strain evidence="2 3">DSM 43194</strain>
    </source>
</reference>
<keyword evidence="1" id="KW-0812">Transmembrane</keyword>
<name>A0A660CDU6_9PSEU</name>
<dbReference type="Proteomes" id="UP000317303">
    <property type="component" value="Unassembled WGS sequence"/>
</dbReference>
<evidence type="ECO:0000313" key="2">
    <source>
        <dbReference type="EMBL" id="TWH21506.1"/>
    </source>
</evidence>
<feature type="transmembrane region" description="Helical" evidence="1">
    <location>
        <begin position="40"/>
        <end position="59"/>
    </location>
</feature>
<protein>
    <submittedName>
        <fullName evidence="2">Uncharacterized protein DUF2784</fullName>
    </submittedName>
</protein>
<proteinExistence type="predicted"/>
<evidence type="ECO:0000256" key="1">
    <source>
        <dbReference type="SAM" id="Phobius"/>
    </source>
</evidence>